<feature type="signal peptide" evidence="6">
    <location>
        <begin position="1"/>
        <end position="29"/>
    </location>
</feature>
<dbReference type="PANTHER" id="PTHR47974:SF9">
    <property type="entry name" value="RECEPTOR-LIKE SERINE_THREONINE-PROTEIN KINASE"/>
    <property type="match status" value="1"/>
</dbReference>
<evidence type="ECO:0000256" key="1">
    <source>
        <dbReference type="ARBA" id="ARBA00004167"/>
    </source>
</evidence>
<dbReference type="PROSITE" id="PS50927">
    <property type="entry name" value="BULB_LECTIN"/>
    <property type="match status" value="1"/>
</dbReference>
<dbReference type="PANTHER" id="PTHR47974">
    <property type="entry name" value="OS07G0415500 PROTEIN"/>
    <property type="match status" value="1"/>
</dbReference>
<comment type="subcellular location">
    <subcellularLocation>
        <location evidence="1">Membrane</location>
        <topology evidence="1">Single-pass membrane protein</topology>
    </subcellularLocation>
</comment>
<dbReference type="GO" id="GO:0016020">
    <property type="term" value="C:membrane"/>
    <property type="evidence" value="ECO:0007669"/>
    <property type="project" value="UniProtKB-SubCell"/>
</dbReference>
<proteinExistence type="predicted"/>
<dbReference type="InterPro" id="IPR035446">
    <property type="entry name" value="SLSG/EP1"/>
</dbReference>
<dbReference type="Gene3D" id="2.90.10.10">
    <property type="entry name" value="Bulb-type lectin domain"/>
    <property type="match status" value="1"/>
</dbReference>
<dbReference type="CDD" id="cd00028">
    <property type="entry name" value="B_lectin"/>
    <property type="match status" value="1"/>
</dbReference>
<evidence type="ECO:0000256" key="5">
    <source>
        <dbReference type="ARBA" id="ARBA00023136"/>
    </source>
</evidence>
<protein>
    <recommendedName>
        <fullName evidence="7">Bulb-type lectin domain-containing protein</fullName>
    </recommendedName>
</protein>
<dbReference type="PIRSF" id="PIRSF002686">
    <property type="entry name" value="SLG"/>
    <property type="match status" value="1"/>
</dbReference>
<evidence type="ECO:0000259" key="7">
    <source>
        <dbReference type="PROSITE" id="PS50927"/>
    </source>
</evidence>
<dbReference type="SUPFAM" id="SSF51110">
    <property type="entry name" value="alpha-D-mannose-specific plant lectins"/>
    <property type="match status" value="1"/>
</dbReference>
<keyword evidence="5" id="KW-0472">Membrane</keyword>
<evidence type="ECO:0000256" key="6">
    <source>
        <dbReference type="SAM" id="SignalP"/>
    </source>
</evidence>
<keyword evidence="3 6" id="KW-0732">Signal</keyword>
<evidence type="ECO:0000313" key="9">
    <source>
        <dbReference type="Proteomes" id="UP001202328"/>
    </source>
</evidence>
<name>A0AAD4SDK0_9MAGN</name>
<dbReference type="SMART" id="SM00108">
    <property type="entry name" value="B_lectin"/>
    <property type="match status" value="1"/>
</dbReference>
<keyword evidence="9" id="KW-1185">Reference proteome</keyword>
<dbReference type="InterPro" id="IPR001480">
    <property type="entry name" value="Bulb-type_lectin_dom"/>
</dbReference>
<dbReference type="InterPro" id="IPR036426">
    <property type="entry name" value="Bulb-type_lectin_dom_sf"/>
</dbReference>
<accession>A0AAD4SDK0</accession>
<reference evidence="8" key="1">
    <citation type="submission" date="2022-04" db="EMBL/GenBank/DDBJ databases">
        <title>A functionally conserved STORR gene fusion in Papaver species that diverged 16.8 million years ago.</title>
        <authorList>
            <person name="Catania T."/>
        </authorList>
    </citation>
    <scope>NUCLEOTIDE SEQUENCE</scope>
    <source>
        <strain evidence="8">S-188037</strain>
    </source>
</reference>
<keyword evidence="4" id="KW-1133">Transmembrane helix</keyword>
<dbReference type="Proteomes" id="UP001202328">
    <property type="component" value="Unassembled WGS sequence"/>
</dbReference>
<evidence type="ECO:0000256" key="3">
    <source>
        <dbReference type="ARBA" id="ARBA00022729"/>
    </source>
</evidence>
<gene>
    <name evidence="8" type="ORF">MKW98_026476</name>
</gene>
<dbReference type="AlphaFoldDB" id="A0AAD4SDK0"/>
<comment type="caution">
    <text evidence="8">The sequence shown here is derived from an EMBL/GenBank/DDBJ whole genome shotgun (WGS) entry which is preliminary data.</text>
</comment>
<organism evidence="8 9">
    <name type="scientific">Papaver atlanticum</name>
    <dbReference type="NCBI Taxonomy" id="357466"/>
    <lineage>
        <taxon>Eukaryota</taxon>
        <taxon>Viridiplantae</taxon>
        <taxon>Streptophyta</taxon>
        <taxon>Embryophyta</taxon>
        <taxon>Tracheophyta</taxon>
        <taxon>Spermatophyta</taxon>
        <taxon>Magnoliopsida</taxon>
        <taxon>Ranunculales</taxon>
        <taxon>Papaveraceae</taxon>
        <taxon>Papaveroideae</taxon>
        <taxon>Papaver</taxon>
    </lineage>
</organism>
<feature type="chain" id="PRO_5042255454" description="Bulb-type lectin domain-containing protein" evidence="6">
    <location>
        <begin position="30"/>
        <end position="454"/>
    </location>
</feature>
<dbReference type="EMBL" id="JAJJMB010011671">
    <property type="protein sequence ID" value="KAI3900909.1"/>
    <property type="molecule type" value="Genomic_DNA"/>
</dbReference>
<evidence type="ECO:0000256" key="2">
    <source>
        <dbReference type="ARBA" id="ARBA00022692"/>
    </source>
</evidence>
<dbReference type="Pfam" id="PF01453">
    <property type="entry name" value="B_lectin"/>
    <property type="match status" value="1"/>
</dbReference>
<evidence type="ECO:0000256" key="4">
    <source>
        <dbReference type="ARBA" id="ARBA00022989"/>
    </source>
</evidence>
<sequence>MIKSYSSSLHQFLTISLIFCSSSLIVVSADVSPSKRFSYELKPNSFHVSVDETEYGVWYRALPIKNYPFSLYFYQTNDESTAGTGFNKPEFGIHTYILAIGMGNLKPTTRWVWEANLDHPVGENAKLVFSRSGNLALNDGDGQIVWQTRTNNKGVVDIQLLPNGNLVLLDRNGGFVWQSFYHPTNTLLIGQGLGPGSSTTNKIVNGKYSMVLQDKTLRLFFNPNPKSLSSKSLTYYKVSPLMDLGVNITFNTIIDPDYFDELIMFTGSGTDTLFYFANPKFNSTWSMLRLSSNGNLYIYTYLELPGNGNNVWVETYAAFSKKERSECFLPEMCGSYGLCEDHQCVACPTPKGLMGWDNKCKLPDVPSYNASTAANVGYYKVKDVEDYRPLGDSDGEGPMMVKECMKKCSDEVKCVGFFYRNDGSMCSLASQINTLAKLHAVFTGLIDAYIKYAK</sequence>
<evidence type="ECO:0000313" key="8">
    <source>
        <dbReference type="EMBL" id="KAI3900909.1"/>
    </source>
</evidence>
<keyword evidence="2" id="KW-0812">Transmembrane</keyword>
<feature type="domain" description="Bulb-type lectin" evidence="7">
    <location>
        <begin position="22"/>
        <end position="181"/>
    </location>
</feature>